<dbReference type="HOGENOM" id="CLU_3033526_0_0_1"/>
<dbReference type="AlphaFoldDB" id="U9U1T7"/>
<dbReference type="EMBL" id="KI283693">
    <property type="protein sequence ID" value="ESA13637.1"/>
    <property type="molecule type" value="Genomic_DNA"/>
</dbReference>
<reference evidence="1" key="1">
    <citation type="submission" date="2013-07" db="EMBL/GenBank/DDBJ databases">
        <title>The genome of an arbuscular mycorrhizal fungus provides insights into the evolution of the oldest plant symbiosis.</title>
        <authorList>
            <consortium name="DOE Joint Genome Institute"/>
            <person name="Tisserant E."/>
            <person name="Malbreil M."/>
            <person name="Kuo A."/>
            <person name="Kohler A."/>
            <person name="Symeonidi A."/>
            <person name="Balestrini R."/>
            <person name="Charron P."/>
            <person name="Duensing N."/>
            <person name="Frei-dit-Frey N."/>
            <person name="Gianinazzi-Pearson V."/>
            <person name="Gilbert B."/>
            <person name="Handa Y."/>
            <person name="Hijri M."/>
            <person name="Kaul R."/>
            <person name="Kawaguchi M."/>
            <person name="Krajinski F."/>
            <person name="Lammers P."/>
            <person name="Lapierre D."/>
            <person name="Masclaux F.G."/>
            <person name="Murat C."/>
            <person name="Morin E."/>
            <person name="Ndikumana S."/>
            <person name="Pagni M."/>
            <person name="Petitpierre D."/>
            <person name="Requena N."/>
            <person name="Rosikiewicz P."/>
            <person name="Riley R."/>
            <person name="Saito K."/>
            <person name="San Clemente H."/>
            <person name="Shapiro H."/>
            <person name="van Tuinen D."/>
            <person name="Becard G."/>
            <person name="Bonfante P."/>
            <person name="Paszkowski U."/>
            <person name="Shachar-Hill Y."/>
            <person name="Young J.P."/>
            <person name="Sanders I.R."/>
            <person name="Henrissat B."/>
            <person name="Rensing S.A."/>
            <person name="Grigoriev I.V."/>
            <person name="Corradi N."/>
            <person name="Roux C."/>
            <person name="Martin F."/>
        </authorList>
    </citation>
    <scope>NUCLEOTIDE SEQUENCE</scope>
    <source>
        <strain evidence="1">DAOM 197198</strain>
    </source>
</reference>
<gene>
    <name evidence="1" type="ORF">GLOINDRAFT_25804</name>
</gene>
<name>U9U1T7_RHIID</name>
<accession>U9U1T7</accession>
<protein>
    <submittedName>
        <fullName evidence="1">Uncharacterized protein</fullName>
    </submittedName>
</protein>
<evidence type="ECO:0000313" key="1">
    <source>
        <dbReference type="EMBL" id="ESA13637.1"/>
    </source>
</evidence>
<organism evidence="1">
    <name type="scientific">Rhizophagus irregularis (strain DAOM 181602 / DAOM 197198 / MUCL 43194)</name>
    <name type="common">Arbuscular mycorrhizal fungus</name>
    <name type="synonym">Glomus intraradices</name>
    <dbReference type="NCBI Taxonomy" id="747089"/>
    <lineage>
        <taxon>Eukaryota</taxon>
        <taxon>Fungi</taxon>
        <taxon>Fungi incertae sedis</taxon>
        <taxon>Mucoromycota</taxon>
        <taxon>Glomeromycotina</taxon>
        <taxon>Glomeromycetes</taxon>
        <taxon>Glomerales</taxon>
        <taxon>Glomeraceae</taxon>
        <taxon>Rhizophagus</taxon>
    </lineage>
</organism>
<sequence length="55" mass="6190">MEYSIVCHNKSNIYLFSFENEKSPFASQPASDFKTEPPRSSASVVIATLLFLYAI</sequence>
<proteinExistence type="predicted"/>